<dbReference type="CDD" id="cd00143">
    <property type="entry name" value="PP2Cc"/>
    <property type="match status" value="1"/>
</dbReference>
<evidence type="ECO:0000256" key="1">
    <source>
        <dbReference type="SAM" id="MobiDB-lite"/>
    </source>
</evidence>
<feature type="region of interest" description="Disordered" evidence="1">
    <location>
        <begin position="529"/>
        <end position="578"/>
    </location>
</feature>
<gene>
    <name evidence="3" type="ORF">B0J11DRAFT_562419</name>
</gene>
<dbReference type="EMBL" id="JAGMWT010000021">
    <property type="protein sequence ID" value="KAH7112529.1"/>
    <property type="molecule type" value="Genomic_DNA"/>
</dbReference>
<evidence type="ECO:0000313" key="4">
    <source>
        <dbReference type="Proteomes" id="UP000700596"/>
    </source>
</evidence>
<feature type="domain" description="PPM-type phosphatase" evidence="2">
    <location>
        <begin position="238"/>
        <end position="603"/>
    </location>
</feature>
<dbReference type="PANTHER" id="PTHR13832">
    <property type="entry name" value="PROTEIN PHOSPHATASE 2C"/>
    <property type="match status" value="1"/>
</dbReference>
<evidence type="ECO:0000259" key="2">
    <source>
        <dbReference type="PROSITE" id="PS51746"/>
    </source>
</evidence>
<name>A0A9P9D516_9PLEO</name>
<dbReference type="Pfam" id="PF00481">
    <property type="entry name" value="PP2C"/>
    <property type="match status" value="1"/>
</dbReference>
<dbReference type="OrthoDB" id="420076at2759"/>
<dbReference type="PROSITE" id="PS51746">
    <property type="entry name" value="PPM_2"/>
    <property type="match status" value="1"/>
</dbReference>
<evidence type="ECO:0000313" key="3">
    <source>
        <dbReference type="EMBL" id="KAH7112529.1"/>
    </source>
</evidence>
<dbReference type="GO" id="GO:0004741">
    <property type="term" value="F:[pyruvate dehydrogenase (acetyl-transferring)]-phosphatase activity"/>
    <property type="evidence" value="ECO:0007669"/>
    <property type="project" value="TreeGrafter"/>
</dbReference>
<organism evidence="3 4">
    <name type="scientific">Dendryphion nanum</name>
    <dbReference type="NCBI Taxonomy" id="256645"/>
    <lineage>
        <taxon>Eukaryota</taxon>
        <taxon>Fungi</taxon>
        <taxon>Dikarya</taxon>
        <taxon>Ascomycota</taxon>
        <taxon>Pezizomycotina</taxon>
        <taxon>Dothideomycetes</taxon>
        <taxon>Pleosporomycetidae</taxon>
        <taxon>Pleosporales</taxon>
        <taxon>Torulaceae</taxon>
        <taxon>Dendryphion</taxon>
    </lineage>
</organism>
<feature type="compositionally biased region" description="Polar residues" evidence="1">
    <location>
        <begin position="535"/>
        <end position="547"/>
    </location>
</feature>
<reference evidence="3" key="1">
    <citation type="journal article" date="2021" name="Nat. Commun.">
        <title>Genetic determinants of endophytism in the Arabidopsis root mycobiome.</title>
        <authorList>
            <person name="Mesny F."/>
            <person name="Miyauchi S."/>
            <person name="Thiergart T."/>
            <person name="Pickel B."/>
            <person name="Atanasova L."/>
            <person name="Karlsson M."/>
            <person name="Huettel B."/>
            <person name="Barry K.W."/>
            <person name="Haridas S."/>
            <person name="Chen C."/>
            <person name="Bauer D."/>
            <person name="Andreopoulos W."/>
            <person name="Pangilinan J."/>
            <person name="LaButti K."/>
            <person name="Riley R."/>
            <person name="Lipzen A."/>
            <person name="Clum A."/>
            <person name="Drula E."/>
            <person name="Henrissat B."/>
            <person name="Kohler A."/>
            <person name="Grigoriev I.V."/>
            <person name="Martin F.M."/>
            <person name="Hacquard S."/>
        </authorList>
    </citation>
    <scope>NUCLEOTIDE SEQUENCE</scope>
    <source>
        <strain evidence="3">MPI-CAGE-CH-0243</strain>
    </source>
</reference>
<dbReference type="Proteomes" id="UP000700596">
    <property type="component" value="Unassembled WGS sequence"/>
</dbReference>
<dbReference type="SUPFAM" id="SSF81606">
    <property type="entry name" value="PP2C-like"/>
    <property type="match status" value="1"/>
</dbReference>
<sequence length="603" mass="65751">MLHTRWKSTSSQMMGQMIRSMHMGARLARPTLNLRLRMQERTGVSRALEGLGKGKRWPGNGGAGERLATKKGACIGPSTTTVANSIPPHMQSAFPKKTVIFLVIVSGIWYLLGEVQFQIVPHWTETINQAFPNDPGSQPLAFFSDREQLDHWIQDHIPDVDSAMRDPGVVEISLSEEGFKRICGGWTVGGRGASGKIAAVLQPDGDGFKLVDPTPEKKKGKEKETADWTRDGIDQRKESGLPETHGCRFRSNDPCEDYFALGTSPGPGDKLWNYWGVYDGHAGKSTANWLQWNLIPHVSASLSSLSASSPSNIIMENIQRTFTNLDDHMMSRALHTANWQAPASAVAIAALAPALSGSCALLSLFDPHTSTLRVACVGDSRAVLGRYSPSTRSYTAIPLSVDQTGFNESEVSRITAAHPDEESILDPKSGRLLGLAVTRAFGDHRWKWGNDIVSAMQSKFWGPGPRPNSKTPPYMDAEPVITETEVVRADPRDPYEKSDFLIMASDGLWDRISSEHAVELVAQWRAKREEGNGSVRGTSASPSTNPFLTAPQLPFPTISPGTAEPGLTHDPSNPAAGLEWSATPEYFSVEDENAAVCLVRNAM</sequence>
<protein>
    <submittedName>
        <fullName evidence="3">Phosphatase 2C-like domain-containing protein</fullName>
    </submittedName>
</protein>
<dbReference type="InterPro" id="IPR001932">
    <property type="entry name" value="PPM-type_phosphatase-like_dom"/>
</dbReference>
<comment type="caution">
    <text evidence="3">The sequence shown here is derived from an EMBL/GenBank/DDBJ whole genome shotgun (WGS) entry which is preliminary data.</text>
</comment>
<dbReference type="SMART" id="SM00332">
    <property type="entry name" value="PP2Cc"/>
    <property type="match status" value="1"/>
</dbReference>
<feature type="non-terminal residue" evidence="3">
    <location>
        <position position="603"/>
    </location>
</feature>
<dbReference type="InterPro" id="IPR015655">
    <property type="entry name" value="PP2C"/>
</dbReference>
<dbReference type="Gene3D" id="3.60.40.10">
    <property type="entry name" value="PPM-type phosphatase domain"/>
    <property type="match status" value="1"/>
</dbReference>
<dbReference type="InterPro" id="IPR036457">
    <property type="entry name" value="PPM-type-like_dom_sf"/>
</dbReference>
<dbReference type="AlphaFoldDB" id="A0A9P9D516"/>
<keyword evidence="4" id="KW-1185">Reference proteome</keyword>
<dbReference type="PANTHER" id="PTHR13832:SF792">
    <property type="entry name" value="GM14286P"/>
    <property type="match status" value="1"/>
</dbReference>
<feature type="region of interest" description="Disordered" evidence="1">
    <location>
        <begin position="208"/>
        <end position="227"/>
    </location>
</feature>
<dbReference type="GO" id="GO:0005739">
    <property type="term" value="C:mitochondrion"/>
    <property type="evidence" value="ECO:0007669"/>
    <property type="project" value="TreeGrafter"/>
</dbReference>
<proteinExistence type="predicted"/>
<accession>A0A9P9D516</accession>